<dbReference type="NCBIfam" id="TIGR00174">
    <property type="entry name" value="miaA"/>
    <property type="match status" value="1"/>
</dbReference>
<feature type="binding site" evidence="10">
    <location>
        <begin position="10"/>
        <end position="17"/>
    </location>
    <ligand>
        <name>ATP</name>
        <dbReference type="ChEBI" id="CHEBI:30616"/>
    </ligand>
</feature>
<keyword evidence="7 10" id="KW-0067">ATP-binding</keyword>
<keyword evidence="6 10" id="KW-0547">Nucleotide-binding</keyword>
<dbReference type="Pfam" id="PF01715">
    <property type="entry name" value="IPPT"/>
    <property type="match status" value="1"/>
</dbReference>
<accession>A0ABR5TLW8</accession>
<dbReference type="Gene3D" id="1.10.287.890">
    <property type="entry name" value="Crystal structure of tRNA isopentenylpyrophosphate transferase (bh2366) domain"/>
    <property type="match status" value="1"/>
</dbReference>
<dbReference type="InterPro" id="IPR027417">
    <property type="entry name" value="P-loop_NTPase"/>
</dbReference>
<keyword evidence="8 10" id="KW-0460">Magnesium</keyword>
<evidence type="ECO:0000256" key="10">
    <source>
        <dbReference type="HAMAP-Rule" id="MF_00185"/>
    </source>
</evidence>
<reference evidence="14 15" key="1">
    <citation type="submission" date="2016-01" db="EMBL/GenBank/DDBJ databases">
        <authorList>
            <person name="Mitreva M."/>
            <person name="Pepin K.H."/>
            <person name="Mihindukulasuriya K.A."/>
            <person name="Fulton R."/>
            <person name="Fronick C."/>
            <person name="O'Laughlin M."/>
            <person name="Miner T."/>
            <person name="Herter B."/>
            <person name="Rosa B.A."/>
            <person name="Cordes M."/>
            <person name="Tomlinson C."/>
            <person name="Wollam A."/>
            <person name="Palsikar V.B."/>
            <person name="Mardis E.R."/>
            <person name="Wilson R.K."/>
        </authorList>
    </citation>
    <scope>NUCLEOTIDE SEQUENCE [LARGE SCALE GENOMIC DNA]</scope>
    <source>
        <strain evidence="14 15">KA00071</strain>
    </source>
</reference>
<evidence type="ECO:0000256" key="11">
    <source>
        <dbReference type="RuleBase" id="RU003783"/>
    </source>
</evidence>
<dbReference type="PANTHER" id="PTHR11088">
    <property type="entry name" value="TRNA DIMETHYLALLYLTRANSFERASE"/>
    <property type="match status" value="1"/>
</dbReference>
<comment type="caution">
    <text evidence="10">Lacks conserved residue(s) required for the propagation of feature annotation.</text>
</comment>
<comment type="catalytic activity">
    <reaction evidence="9 10 11">
        <text>adenosine(37) in tRNA + dimethylallyl diphosphate = N(6)-dimethylallyladenosine(37) in tRNA + diphosphate</text>
        <dbReference type="Rhea" id="RHEA:26482"/>
        <dbReference type="Rhea" id="RHEA-COMP:10162"/>
        <dbReference type="Rhea" id="RHEA-COMP:10375"/>
        <dbReference type="ChEBI" id="CHEBI:33019"/>
        <dbReference type="ChEBI" id="CHEBI:57623"/>
        <dbReference type="ChEBI" id="CHEBI:74411"/>
        <dbReference type="ChEBI" id="CHEBI:74415"/>
        <dbReference type="EC" id="2.5.1.75"/>
    </reaction>
</comment>
<dbReference type="InterPro" id="IPR039657">
    <property type="entry name" value="Dimethylallyltransferase"/>
</dbReference>
<keyword evidence="4 10" id="KW-0808">Transferase</keyword>
<feature type="binding site" evidence="10">
    <location>
        <begin position="12"/>
        <end position="17"/>
    </location>
    <ligand>
        <name>substrate</name>
    </ligand>
</feature>
<evidence type="ECO:0000256" key="1">
    <source>
        <dbReference type="ARBA" id="ARBA00001946"/>
    </source>
</evidence>
<comment type="function">
    <text evidence="2 10 12">Catalyzes the transfer of a dimethylallyl group onto the adenine at position 37 in tRNAs that read codons beginning with uridine, leading to the formation of N6-(dimethylallyl)adenosine (i(6)A).</text>
</comment>
<evidence type="ECO:0000256" key="13">
    <source>
        <dbReference type="RuleBase" id="RU003785"/>
    </source>
</evidence>
<dbReference type="Gene3D" id="3.40.50.300">
    <property type="entry name" value="P-loop containing nucleotide triphosphate hydrolases"/>
    <property type="match status" value="1"/>
</dbReference>
<evidence type="ECO:0000256" key="8">
    <source>
        <dbReference type="ARBA" id="ARBA00022842"/>
    </source>
</evidence>
<comment type="cofactor">
    <cofactor evidence="1 10">
        <name>Mg(2+)</name>
        <dbReference type="ChEBI" id="CHEBI:18420"/>
    </cofactor>
</comment>
<dbReference type="HAMAP" id="MF_00185">
    <property type="entry name" value="IPP_trans"/>
    <property type="match status" value="1"/>
</dbReference>
<dbReference type="PANTHER" id="PTHR11088:SF60">
    <property type="entry name" value="TRNA DIMETHYLALLYLTRANSFERASE"/>
    <property type="match status" value="1"/>
</dbReference>
<gene>
    <name evidence="10" type="primary">miaA</name>
    <name evidence="14" type="ORF">HMPREF1871_00686</name>
</gene>
<evidence type="ECO:0000256" key="7">
    <source>
        <dbReference type="ARBA" id="ARBA00022840"/>
    </source>
</evidence>
<evidence type="ECO:0000256" key="5">
    <source>
        <dbReference type="ARBA" id="ARBA00022694"/>
    </source>
</evidence>
<dbReference type="InterPro" id="IPR018022">
    <property type="entry name" value="IPT"/>
</dbReference>
<dbReference type="Proteomes" id="UP000070467">
    <property type="component" value="Unassembled WGS sequence"/>
</dbReference>
<comment type="subunit">
    <text evidence="10">Monomer.</text>
</comment>
<evidence type="ECO:0000313" key="14">
    <source>
        <dbReference type="EMBL" id="KXB58020.1"/>
    </source>
</evidence>
<proteinExistence type="inferred from homology"/>
<feature type="site" description="Interaction with substrate tRNA" evidence="10">
    <location>
        <position position="101"/>
    </location>
</feature>
<evidence type="ECO:0000256" key="6">
    <source>
        <dbReference type="ARBA" id="ARBA00022741"/>
    </source>
</evidence>
<organism evidence="14 15">
    <name type="scientific">Gemelliphila asaccharolytica</name>
    <dbReference type="NCBI Taxonomy" id="502393"/>
    <lineage>
        <taxon>Bacteria</taxon>
        <taxon>Bacillati</taxon>
        <taxon>Bacillota</taxon>
        <taxon>Bacilli</taxon>
        <taxon>Bacillales</taxon>
        <taxon>Gemellaceae</taxon>
        <taxon>Gemelliphila</taxon>
    </lineage>
</organism>
<keyword evidence="15" id="KW-1185">Reference proteome</keyword>
<evidence type="ECO:0000256" key="3">
    <source>
        <dbReference type="ARBA" id="ARBA00005842"/>
    </source>
</evidence>
<dbReference type="RefSeq" id="WP_066130048.1">
    <property type="nucleotide sequence ID" value="NZ_KQ959874.1"/>
</dbReference>
<dbReference type="SUPFAM" id="SSF52540">
    <property type="entry name" value="P-loop containing nucleoside triphosphate hydrolases"/>
    <property type="match status" value="2"/>
</dbReference>
<feature type="region of interest" description="Interaction with substrate tRNA" evidence="10">
    <location>
        <begin position="35"/>
        <end position="38"/>
    </location>
</feature>
<evidence type="ECO:0000256" key="2">
    <source>
        <dbReference type="ARBA" id="ARBA00003213"/>
    </source>
</evidence>
<dbReference type="EMBL" id="LSDB01000023">
    <property type="protein sequence ID" value="KXB58020.1"/>
    <property type="molecule type" value="Genomic_DNA"/>
</dbReference>
<evidence type="ECO:0000256" key="4">
    <source>
        <dbReference type="ARBA" id="ARBA00022679"/>
    </source>
</evidence>
<protein>
    <recommendedName>
        <fullName evidence="10">tRNA dimethylallyltransferase</fullName>
        <ecNumber evidence="10">2.5.1.75</ecNumber>
    </recommendedName>
    <alternativeName>
        <fullName evidence="10">Dimethylallyl diphosphate:tRNA dimethylallyltransferase</fullName>
        <shortName evidence="10">DMAPP:tRNA dimethylallyltransferase</shortName>
        <shortName evidence="10">DMATase</shortName>
    </alternativeName>
    <alternativeName>
        <fullName evidence="10">Isopentenyl-diphosphate:tRNA isopentenyltransferase</fullName>
        <shortName evidence="10">IPP transferase</shortName>
        <shortName evidence="10">IPPT</shortName>
        <shortName evidence="10">IPTase</shortName>
    </alternativeName>
</protein>
<dbReference type="EC" id="2.5.1.75" evidence="10"/>
<comment type="caution">
    <text evidence="14">The sequence shown here is derived from an EMBL/GenBank/DDBJ whole genome shotgun (WGS) entry which is preliminary data.</text>
</comment>
<name>A0ABR5TLW8_9BACL</name>
<comment type="similarity">
    <text evidence="3 10 13">Belongs to the IPP transferase family.</text>
</comment>
<evidence type="ECO:0000313" key="15">
    <source>
        <dbReference type="Proteomes" id="UP000070467"/>
    </source>
</evidence>
<sequence>MKIPIIAIVGPTAVGKTELSIKIAKKYNCEIISIDSVQIYKKFDIGSAKISKEEMSGIKHHFIDYLDPKDKFSVFEFQKLVRNKIKDIYFREKIPLLIGGSGYYMSAILYDYKFANYDKHNKEDDISIYKMLEYLKENYLETYEKIDKNNHRRIINAYNYVLNKKENTTENMGSCRIYNQFNPYIIVLNMDRKKLYERINLRVEKMFEMGLIEEVQEIINNYGYKIQPMNSIGYKELISYILSENVDIETIKGLISKNTRNYAKRQITWYKNKMFNTNWYDVANNLNIETIFNDIRCFLEGK</sequence>
<keyword evidence="5 10" id="KW-0819">tRNA processing</keyword>
<evidence type="ECO:0000256" key="9">
    <source>
        <dbReference type="ARBA" id="ARBA00049563"/>
    </source>
</evidence>
<evidence type="ECO:0000256" key="12">
    <source>
        <dbReference type="RuleBase" id="RU003784"/>
    </source>
</evidence>